<dbReference type="Gene3D" id="3.10.120.10">
    <property type="entry name" value="Cytochrome b5-like heme/steroid binding domain"/>
    <property type="match status" value="1"/>
</dbReference>
<evidence type="ECO:0000256" key="1">
    <source>
        <dbReference type="ARBA" id="ARBA00004131"/>
    </source>
</evidence>
<evidence type="ECO:0000256" key="4">
    <source>
        <dbReference type="ARBA" id="ARBA00022692"/>
    </source>
</evidence>
<keyword evidence="8" id="KW-0249">Electron transport</keyword>
<dbReference type="Proteomes" id="UP000070544">
    <property type="component" value="Unassembled WGS sequence"/>
</dbReference>
<dbReference type="OrthoDB" id="260519at2759"/>
<dbReference type="EMBL" id="KQ965733">
    <property type="protein sequence ID" value="KXS21343.1"/>
    <property type="molecule type" value="Genomic_DNA"/>
</dbReference>
<comment type="subcellular location">
    <subcellularLocation>
        <location evidence="1">Endoplasmic reticulum membrane</location>
        <topology evidence="1">Single-pass membrane protein</topology>
        <orientation evidence="1">Cytoplasmic side</orientation>
    </subcellularLocation>
    <subcellularLocation>
        <location evidence="11">Microsome membrane</location>
        <topology evidence="11">Single-pass membrane protein</topology>
        <orientation evidence="11">Cytoplasmic side</orientation>
    </subcellularLocation>
</comment>
<evidence type="ECO:0000256" key="10">
    <source>
        <dbReference type="ARBA" id="ARBA00023136"/>
    </source>
</evidence>
<evidence type="ECO:0000259" key="13">
    <source>
        <dbReference type="PROSITE" id="PS50255"/>
    </source>
</evidence>
<dbReference type="STRING" id="1344416.A0A139AXP3"/>
<evidence type="ECO:0000256" key="3">
    <source>
        <dbReference type="ARBA" id="ARBA00022617"/>
    </source>
</evidence>
<evidence type="ECO:0000256" key="11">
    <source>
        <dbReference type="ARBA" id="ARBA00037877"/>
    </source>
</evidence>
<evidence type="ECO:0000256" key="2">
    <source>
        <dbReference type="ARBA" id="ARBA00022448"/>
    </source>
</evidence>
<dbReference type="AlphaFoldDB" id="A0A139AXP3"/>
<name>A0A139AXP3_GONPJ</name>
<comment type="similarity">
    <text evidence="12">Belongs to the cytochrome b5 family.</text>
</comment>
<keyword evidence="4" id="KW-0812">Transmembrane</keyword>
<dbReference type="InterPro" id="IPR050668">
    <property type="entry name" value="Cytochrome_b5"/>
</dbReference>
<keyword evidence="15" id="KW-1185">Reference proteome</keyword>
<organism evidence="14 15">
    <name type="scientific">Gonapodya prolifera (strain JEL478)</name>
    <name type="common">Monoblepharis prolifera</name>
    <dbReference type="NCBI Taxonomy" id="1344416"/>
    <lineage>
        <taxon>Eukaryota</taxon>
        <taxon>Fungi</taxon>
        <taxon>Fungi incertae sedis</taxon>
        <taxon>Chytridiomycota</taxon>
        <taxon>Chytridiomycota incertae sedis</taxon>
        <taxon>Monoblepharidomycetes</taxon>
        <taxon>Monoblepharidales</taxon>
        <taxon>Gonapodyaceae</taxon>
        <taxon>Gonapodya</taxon>
    </lineage>
</organism>
<keyword evidence="5" id="KW-0479">Metal-binding</keyword>
<accession>A0A139AXP3</accession>
<evidence type="ECO:0000256" key="8">
    <source>
        <dbReference type="ARBA" id="ARBA00022982"/>
    </source>
</evidence>
<keyword evidence="7" id="KW-0492">Microsome</keyword>
<dbReference type="GO" id="GO:0046872">
    <property type="term" value="F:metal ion binding"/>
    <property type="evidence" value="ECO:0007669"/>
    <property type="project" value="UniProtKB-KW"/>
</dbReference>
<dbReference type="PANTHER" id="PTHR19359:SF150">
    <property type="entry name" value="CYTOCHROME B5"/>
    <property type="match status" value="1"/>
</dbReference>
<dbReference type="GO" id="GO:0020037">
    <property type="term" value="F:heme binding"/>
    <property type="evidence" value="ECO:0007669"/>
    <property type="project" value="TreeGrafter"/>
</dbReference>
<evidence type="ECO:0000313" key="14">
    <source>
        <dbReference type="EMBL" id="KXS21343.1"/>
    </source>
</evidence>
<reference evidence="14 15" key="1">
    <citation type="journal article" date="2015" name="Genome Biol. Evol.">
        <title>Phylogenomic analyses indicate that early fungi evolved digesting cell walls of algal ancestors of land plants.</title>
        <authorList>
            <person name="Chang Y."/>
            <person name="Wang S."/>
            <person name="Sekimoto S."/>
            <person name="Aerts A.L."/>
            <person name="Choi C."/>
            <person name="Clum A."/>
            <person name="LaButti K.M."/>
            <person name="Lindquist E.A."/>
            <person name="Yee Ngan C."/>
            <person name="Ohm R.A."/>
            <person name="Salamov A.A."/>
            <person name="Grigoriev I.V."/>
            <person name="Spatafora J.W."/>
            <person name="Berbee M.L."/>
        </authorList>
    </citation>
    <scope>NUCLEOTIDE SEQUENCE [LARGE SCALE GENOMIC DNA]</scope>
    <source>
        <strain evidence="14 15">JEL478</strain>
    </source>
</reference>
<dbReference type="PANTHER" id="PTHR19359">
    <property type="entry name" value="CYTOCHROME B5"/>
    <property type="match status" value="1"/>
</dbReference>
<gene>
    <name evidence="14" type="ORF">M427DRAFT_142430</name>
</gene>
<protein>
    <recommendedName>
        <fullName evidence="13">Cytochrome b5 heme-binding domain-containing protein</fullName>
    </recommendedName>
</protein>
<dbReference type="GO" id="GO:0005789">
    <property type="term" value="C:endoplasmic reticulum membrane"/>
    <property type="evidence" value="ECO:0007669"/>
    <property type="project" value="UniProtKB-SubCell"/>
</dbReference>
<keyword evidence="2" id="KW-0813">Transport</keyword>
<dbReference type="SMART" id="SM01117">
    <property type="entry name" value="Cyt-b5"/>
    <property type="match status" value="1"/>
</dbReference>
<evidence type="ECO:0000256" key="9">
    <source>
        <dbReference type="ARBA" id="ARBA00023004"/>
    </source>
</evidence>
<feature type="domain" description="Cytochrome b5 heme-binding" evidence="13">
    <location>
        <begin position="7"/>
        <end position="84"/>
    </location>
</feature>
<keyword evidence="9" id="KW-0408">Iron</keyword>
<evidence type="ECO:0000256" key="5">
    <source>
        <dbReference type="ARBA" id="ARBA00022723"/>
    </source>
</evidence>
<keyword evidence="3" id="KW-0349">Heme</keyword>
<evidence type="ECO:0000256" key="12">
    <source>
        <dbReference type="ARBA" id="ARBA00038168"/>
    </source>
</evidence>
<evidence type="ECO:0000256" key="6">
    <source>
        <dbReference type="ARBA" id="ARBA00022824"/>
    </source>
</evidence>
<dbReference type="SUPFAM" id="SSF55856">
    <property type="entry name" value="Cytochrome b5-like heme/steroid binding domain"/>
    <property type="match status" value="1"/>
</dbReference>
<dbReference type="InterPro" id="IPR036400">
    <property type="entry name" value="Cyt_B5-like_heme/steroid_sf"/>
</dbReference>
<dbReference type="PRINTS" id="PR00363">
    <property type="entry name" value="CYTOCHROMEB5"/>
</dbReference>
<dbReference type="InterPro" id="IPR001199">
    <property type="entry name" value="Cyt_B5-like_heme/steroid-bd"/>
</dbReference>
<sequence length="152" mass="16701">MSEAPGKAPITWDVIKAHNTRKQCWMVIHKVESIRCFEVLGRDPGGEEVLVEVAGQDATEAFDEVGHSKDAIEMLGPMFVGDLAVEAGVAKEDEKVVKVVKKQQPFGTAIADWVAATINSVSGAWEKTPEPLKYVVYGLAVYAVYWKNTRKP</sequence>
<dbReference type="Pfam" id="PF00173">
    <property type="entry name" value="Cyt-b5"/>
    <property type="match status" value="1"/>
</dbReference>
<keyword evidence="10" id="KW-0472">Membrane</keyword>
<evidence type="ECO:0000313" key="15">
    <source>
        <dbReference type="Proteomes" id="UP000070544"/>
    </source>
</evidence>
<evidence type="ECO:0000256" key="7">
    <source>
        <dbReference type="ARBA" id="ARBA00022848"/>
    </source>
</evidence>
<keyword evidence="6" id="KW-0256">Endoplasmic reticulum</keyword>
<proteinExistence type="inferred from homology"/>
<dbReference type="PROSITE" id="PS50255">
    <property type="entry name" value="CYTOCHROME_B5_2"/>
    <property type="match status" value="1"/>
</dbReference>